<dbReference type="EMBL" id="JAAUVV010000006">
    <property type="protein sequence ID" value="NJJ03613.1"/>
    <property type="molecule type" value="Genomic_DNA"/>
</dbReference>
<reference evidence="2 3" key="1">
    <citation type="submission" date="2020-03" db="EMBL/GenBank/DDBJ databases">
        <title>Draft genome sequences of bacterial isolates from the female urobiome.</title>
        <authorList>
            <person name="Miller-Ensminger T."/>
            <person name="Wolfe A.J."/>
            <person name="Putonti C."/>
        </authorList>
    </citation>
    <scope>NUCLEOTIDE SEQUENCE [LARGE SCALE GENOMIC DNA]</scope>
    <source>
        <strain evidence="2 3">UMB8490</strain>
    </source>
</reference>
<protein>
    <submittedName>
        <fullName evidence="2">Flp pilus-assembly TadE/G-like family protein</fullName>
    </submittedName>
</protein>
<dbReference type="NCBIfam" id="TIGR03816">
    <property type="entry name" value="tadE_like_DECH"/>
    <property type="match status" value="1"/>
</dbReference>
<accession>A0AAP6XLS0</accession>
<evidence type="ECO:0000313" key="3">
    <source>
        <dbReference type="Proteomes" id="UP000591626"/>
    </source>
</evidence>
<proteinExistence type="predicted"/>
<keyword evidence="1" id="KW-1133">Transmembrane helix</keyword>
<dbReference type="AlphaFoldDB" id="A0AAP6XLS0"/>
<dbReference type="InterPro" id="IPR021202">
    <property type="entry name" value="Rv3654c-like"/>
</dbReference>
<comment type="caution">
    <text evidence="2">The sequence shown here is derived from an EMBL/GenBank/DDBJ whole genome shotgun (WGS) entry which is preliminary data.</text>
</comment>
<dbReference type="RefSeq" id="WP_167616200.1">
    <property type="nucleotide sequence ID" value="NZ_JAAUVV010000006.1"/>
</dbReference>
<gene>
    <name evidence="2" type="ORF">HC138_04445</name>
</gene>
<organism evidence="2 3">
    <name type="scientific">Corynebacterium coyleae</name>
    <dbReference type="NCBI Taxonomy" id="53374"/>
    <lineage>
        <taxon>Bacteria</taxon>
        <taxon>Bacillati</taxon>
        <taxon>Actinomycetota</taxon>
        <taxon>Actinomycetes</taxon>
        <taxon>Mycobacteriales</taxon>
        <taxon>Corynebacteriaceae</taxon>
        <taxon>Corynebacterium</taxon>
    </lineage>
</organism>
<name>A0AAP6XLS0_9CORY</name>
<sequence length="106" mass="10777">MRRLLIDDTGSATVTTTGIITAVVSLALAVMVTGARTADAHRARVAADLSAVAAATALYRGADACTWGNATANHNGAEVTSCEFVEGDVIVAVRLRHAEATARAGP</sequence>
<dbReference type="Proteomes" id="UP000591626">
    <property type="component" value="Unassembled WGS sequence"/>
</dbReference>
<keyword evidence="1" id="KW-0812">Transmembrane</keyword>
<keyword evidence="1" id="KW-0472">Membrane</keyword>
<evidence type="ECO:0000256" key="1">
    <source>
        <dbReference type="SAM" id="Phobius"/>
    </source>
</evidence>
<evidence type="ECO:0000313" key="2">
    <source>
        <dbReference type="EMBL" id="NJJ03613.1"/>
    </source>
</evidence>
<feature type="transmembrane region" description="Helical" evidence="1">
    <location>
        <begin position="12"/>
        <end position="34"/>
    </location>
</feature>